<evidence type="ECO:0000313" key="5">
    <source>
        <dbReference type="Proteomes" id="UP000785679"/>
    </source>
</evidence>
<comment type="caution">
    <text evidence="4">The sequence shown here is derived from an EMBL/GenBank/DDBJ whole genome shotgun (WGS) entry which is preliminary data.</text>
</comment>
<dbReference type="OrthoDB" id="323573at2759"/>
<dbReference type="PANTHER" id="PTHR15346">
    <property type="entry name" value="DYNACTIN SUBUNIT"/>
    <property type="match status" value="1"/>
</dbReference>
<keyword evidence="5" id="KW-1185">Reference proteome</keyword>
<dbReference type="GO" id="GO:0005737">
    <property type="term" value="C:cytoplasm"/>
    <property type="evidence" value="ECO:0007669"/>
    <property type="project" value="UniProtKB-SubCell"/>
</dbReference>
<dbReference type="Pfam" id="PF04912">
    <property type="entry name" value="Dynamitin"/>
    <property type="match status" value="1"/>
</dbReference>
<keyword evidence="2" id="KW-0963">Cytoplasm</keyword>
<gene>
    <name evidence="4" type="ORF">FGO68_gene7991</name>
</gene>
<keyword evidence="3" id="KW-0175">Coiled coil</keyword>
<reference evidence="4" key="1">
    <citation type="submission" date="2019-06" db="EMBL/GenBank/DDBJ databases">
        <authorList>
            <person name="Zheng W."/>
        </authorList>
    </citation>
    <scope>NUCLEOTIDE SEQUENCE</scope>
    <source>
        <strain evidence="4">QDHG01</strain>
    </source>
</reference>
<sequence>MTDAPDVDFDRLNEEQSSHLAERFMVNEAQSGLSTHTVHPAEAFKYFRELHSVKEKVLESPEGALLSAKCEIEQLELPQYRIERLQKELDSLEQELRELEKQEIQSSFFGLESESVMQLKEVSFLKEQVKNVADSEAFKQFEGNLSALQSDSTQDRNYEDKINQAVESILSQQYAQLDGTTDGTILLHYDPSLSHLGLQETELQKEQEKKYRQLVELLDTVESKVGVWNPSLKFVTIQQALDKLCEKSDVLEEKVTVDFIGIKGKELNKDFDSLIARLRGLGEIDYDQAKLDYLYGATEKALENEHHVELILERLRALEQIHKDGPNIANTFDTVEQMQQDITSQLSKEAVEITQTKQFIIQQVKEVQELLKEVRK</sequence>
<protein>
    <submittedName>
        <fullName evidence="4">Uncharacterized protein</fullName>
    </submittedName>
</protein>
<feature type="coiled-coil region" evidence="3">
    <location>
        <begin position="75"/>
        <end position="105"/>
    </location>
</feature>
<dbReference type="EMBL" id="RRYP01018184">
    <property type="protein sequence ID" value="TNV73745.1"/>
    <property type="molecule type" value="Genomic_DNA"/>
</dbReference>
<dbReference type="InterPro" id="IPR028133">
    <property type="entry name" value="Dynamitin"/>
</dbReference>
<name>A0A8J8SWZ4_HALGN</name>
<accession>A0A8J8SWZ4</accession>
<evidence type="ECO:0000256" key="1">
    <source>
        <dbReference type="ARBA" id="ARBA00004496"/>
    </source>
</evidence>
<dbReference type="GO" id="GO:0007017">
    <property type="term" value="P:microtubule-based process"/>
    <property type="evidence" value="ECO:0007669"/>
    <property type="project" value="InterPro"/>
</dbReference>
<organism evidence="4 5">
    <name type="scientific">Halteria grandinella</name>
    <dbReference type="NCBI Taxonomy" id="5974"/>
    <lineage>
        <taxon>Eukaryota</taxon>
        <taxon>Sar</taxon>
        <taxon>Alveolata</taxon>
        <taxon>Ciliophora</taxon>
        <taxon>Intramacronucleata</taxon>
        <taxon>Spirotrichea</taxon>
        <taxon>Stichotrichia</taxon>
        <taxon>Sporadotrichida</taxon>
        <taxon>Halteriidae</taxon>
        <taxon>Halteria</taxon>
    </lineage>
</organism>
<dbReference type="Proteomes" id="UP000785679">
    <property type="component" value="Unassembled WGS sequence"/>
</dbReference>
<dbReference type="GO" id="GO:0005869">
    <property type="term" value="C:dynactin complex"/>
    <property type="evidence" value="ECO:0007669"/>
    <property type="project" value="InterPro"/>
</dbReference>
<evidence type="ECO:0000256" key="2">
    <source>
        <dbReference type="ARBA" id="ARBA00022490"/>
    </source>
</evidence>
<evidence type="ECO:0000313" key="4">
    <source>
        <dbReference type="EMBL" id="TNV73745.1"/>
    </source>
</evidence>
<evidence type="ECO:0000256" key="3">
    <source>
        <dbReference type="SAM" id="Coils"/>
    </source>
</evidence>
<dbReference type="AlphaFoldDB" id="A0A8J8SWZ4"/>
<comment type="subcellular location">
    <subcellularLocation>
        <location evidence="1">Cytoplasm</location>
    </subcellularLocation>
</comment>
<proteinExistence type="predicted"/>